<keyword evidence="5" id="KW-0186">Copper</keyword>
<dbReference type="Gene3D" id="1.10.1280.10">
    <property type="entry name" value="Di-copper center containing domain from catechol oxidase"/>
    <property type="match status" value="1"/>
</dbReference>
<evidence type="ECO:0000256" key="2">
    <source>
        <dbReference type="ARBA" id="ARBA00009928"/>
    </source>
</evidence>
<evidence type="ECO:0000313" key="8">
    <source>
        <dbReference type="EMBL" id="GLF93077.1"/>
    </source>
</evidence>
<comment type="cofactor">
    <cofactor evidence="1">
        <name>Cu(2+)</name>
        <dbReference type="ChEBI" id="CHEBI:29036"/>
    </cofactor>
</comment>
<comment type="caution">
    <text evidence="8">The sequence shown here is derived from an EMBL/GenBank/DDBJ whole genome shotgun (WGS) entry which is preliminary data.</text>
</comment>
<comment type="similarity">
    <text evidence="2">Belongs to the tyrosinase family.</text>
</comment>
<evidence type="ECO:0000256" key="3">
    <source>
        <dbReference type="ARBA" id="ARBA00022723"/>
    </source>
</evidence>
<feature type="domain" description="Tyrosinase copper-binding" evidence="7">
    <location>
        <begin position="209"/>
        <end position="220"/>
    </location>
</feature>
<dbReference type="InterPro" id="IPR002227">
    <property type="entry name" value="Tyrosinase_Cu-bd"/>
</dbReference>
<dbReference type="PANTHER" id="PTHR11474:SF126">
    <property type="entry name" value="TYROSINASE-LIKE PROTEIN TYR-1-RELATED"/>
    <property type="match status" value="1"/>
</dbReference>
<dbReference type="PANTHER" id="PTHR11474">
    <property type="entry name" value="TYROSINASE FAMILY MEMBER"/>
    <property type="match status" value="1"/>
</dbReference>
<dbReference type="InterPro" id="IPR050316">
    <property type="entry name" value="Tyrosinase/Hemocyanin"/>
</dbReference>
<dbReference type="EMBL" id="BSBI01000001">
    <property type="protein sequence ID" value="GLF93077.1"/>
    <property type="molecule type" value="Genomic_DNA"/>
</dbReference>
<reference evidence="8 9" key="1">
    <citation type="submission" date="2022-10" db="EMBL/GenBank/DDBJ databases">
        <title>Draft genome sequence of Streptomyces sp. YSPA8.</title>
        <authorList>
            <person name="Moriuchi R."/>
            <person name="Dohra H."/>
            <person name="Yamamura H."/>
            <person name="Kodani S."/>
        </authorList>
    </citation>
    <scope>NUCLEOTIDE SEQUENCE [LARGE SCALE GENOMIC DNA]</scope>
    <source>
        <strain evidence="8 9">YSPA8</strain>
    </source>
</reference>
<feature type="domain" description="Tyrosinase copper-binding" evidence="6">
    <location>
        <begin position="55"/>
        <end position="72"/>
    </location>
</feature>
<keyword evidence="9" id="KW-1185">Reference proteome</keyword>
<evidence type="ECO:0000259" key="6">
    <source>
        <dbReference type="PROSITE" id="PS00497"/>
    </source>
</evidence>
<dbReference type="PROSITE" id="PS00497">
    <property type="entry name" value="TYROSINASE_1"/>
    <property type="match status" value="1"/>
</dbReference>
<dbReference type="Pfam" id="PF00264">
    <property type="entry name" value="Tyrosinase"/>
    <property type="match status" value="1"/>
</dbReference>
<gene>
    <name evidence="8" type="ORF">SYYSPA8_02290</name>
</gene>
<organism evidence="8 9">
    <name type="scientific">Streptomyces yaizuensis</name>
    <dbReference type="NCBI Taxonomy" id="2989713"/>
    <lineage>
        <taxon>Bacteria</taxon>
        <taxon>Bacillati</taxon>
        <taxon>Actinomycetota</taxon>
        <taxon>Actinomycetes</taxon>
        <taxon>Kitasatosporales</taxon>
        <taxon>Streptomycetaceae</taxon>
        <taxon>Streptomyces</taxon>
    </lineage>
</organism>
<evidence type="ECO:0000256" key="5">
    <source>
        <dbReference type="ARBA" id="ARBA00023008"/>
    </source>
</evidence>
<evidence type="ECO:0000256" key="4">
    <source>
        <dbReference type="ARBA" id="ARBA00023002"/>
    </source>
</evidence>
<keyword evidence="3" id="KW-0479">Metal-binding</keyword>
<dbReference type="PRINTS" id="PR00092">
    <property type="entry name" value="TYROSINASE"/>
</dbReference>
<dbReference type="PROSITE" id="PS00498">
    <property type="entry name" value="TYROSINASE_2"/>
    <property type="match status" value="1"/>
</dbReference>
<protein>
    <submittedName>
        <fullName evidence="8">Tyrosinase family protein</fullName>
    </submittedName>
</protein>
<accession>A0ABQ5NRU9</accession>
<evidence type="ECO:0000256" key="1">
    <source>
        <dbReference type="ARBA" id="ARBA00001973"/>
    </source>
</evidence>
<keyword evidence="4" id="KW-0560">Oxidoreductase</keyword>
<dbReference type="InterPro" id="IPR008922">
    <property type="entry name" value="Di-copper_centre_dom_sf"/>
</dbReference>
<proteinExistence type="inferred from homology"/>
<evidence type="ECO:0000313" key="9">
    <source>
        <dbReference type="Proteomes" id="UP001291653"/>
    </source>
</evidence>
<name>A0ABQ5NRU9_9ACTN</name>
<dbReference type="SUPFAM" id="SSF48056">
    <property type="entry name" value="Di-copper centre-containing domain"/>
    <property type="match status" value="1"/>
</dbReference>
<dbReference type="RefSeq" id="WP_323445181.1">
    <property type="nucleotide sequence ID" value="NZ_BSBI01000001.1"/>
</dbReference>
<dbReference type="Proteomes" id="UP001291653">
    <property type="component" value="Unassembled WGS sequence"/>
</dbReference>
<evidence type="ECO:0000259" key="7">
    <source>
        <dbReference type="PROSITE" id="PS00498"/>
    </source>
</evidence>
<sequence>MTVRKNQANLTAAEKKAFTDAVVEVKRRGVYDEFVTMHRTRFIQDMNPAHIRTGHNTPSFLPWHRQYLIAFERELQKVQWGVSIPYWDWTTARSRTASPWTPDLLGGAGRDGDSQVMDGPFAHSTGNWPITVQTDTHPFLRRTLGGTYPLPLQSDVDQAMAQSTYDAPPWDESAPGFRNTLEGNQGAWLHNQVHIWVGGQMAQPVSPNDPVFWLHHAFVDKLWADWQRRYPGSSAYLPTGNTAGVVDLNEPMAPWDSGPNPVTPAHMLDHTRYYTYA</sequence>